<evidence type="ECO:0000313" key="3">
    <source>
        <dbReference type="Proteomes" id="UP000245839"/>
    </source>
</evidence>
<evidence type="ECO:0000313" key="4">
    <source>
        <dbReference type="Proteomes" id="UP000251571"/>
    </source>
</evidence>
<protein>
    <submittedName>
        <fullName evidence="2">Uncharacterized protein</fullName>
    </submittedName>
</protein>
<reference evidence="1 3" key="2">
    <citation type="submission" date="2018-03" db="EMBL/GenBank/DDBJ databases">
        <title>Genomic Encyclopedia of Archaeal and Bacterial Type Strains, Phase II (KMG-II): from individual species to whole genera.</title>
        <authorList>
            <person name="Goeker M."/>
        </authorList>
    </citation>
    <scope>NUCLEOTIDE SEQUENCE [LARGE SCALE GENOMIC DNA]</scope>
    <source>
        <strain evidence="1 3">DSM 25227</strain>
    </source>
</reference>
<name>A0A2Y9AJH3_9RHOB</name>
<proteinExistence type="predicted"/>
<evidence type="ECO:0000313" key="1">
    <source>
        <dbReference type="EMBL" id="PWJ20555.1"/>
    </source>
</evidence>
<dbReference type="AlphaFoldDB" id="A0A2Y9AJH3"/>
<dbReference type="EMBL" id="UETC01000003">
    <property type="protein sequence ID" value="SSA44651.1"/>
    <property type="molecule type" value="Genomic_DNA"/>
</dbReference>
<reference evidence="2 4" key="1">
    <citation type="submission" date="2016-10" db="EMBL/GenBank/DDBJ databases">
        <authorList>
            <person name="Cai Z."/>
        </authorList>
    </citation>
    <scope>NUCLEOTIDE SEQUENCE [LARGE SCALE GENOMIC DNA]</scope>
    <source>
        <strain evidence="2 4">DSM 25227</strain>
    </source>
</reference>
<dbReference type="Proteomes" id="UP000251571">
    <property type="component" value="Unassembled WGS sequence"/>
</dbReference>
<keyword evidence="3" id="KW-1185">Reference proteome</keyword>
<evidence type="ECO:0000313" key="2">
    <source>
        <dbReference type="EMBL" id="SSA44651.1"/>
    </source>
</evidence>
<dbReference type="Proteomes" id="UP000245839">
    <property type="component" value="Unassembled WGS sequence"/>
</dbReference>
<gene>
    <name evidence="1" type="ORF">BCF38_103374</name>
    <name evidence="2" type="ORF">SAMN05421539_103374</name>
</gene>
<organism evidence="2 4">
    <name type="scientific">Jannaschia seohaensis</name>
    <dbReference type="NCBI Taxonomy" id="475081"/>
    <lineage>
        <taxon>Bacteria</taxon>
        <taxon>Pseudomonadati</taxon>
        <taxon>Pseudomonadota</taxon>
        <taxon>Alphaproteobacteria</taxon>
        <taxon>Rhodobacterales</taxon>
        <taxon>Roseobacteraceae</taxon>
        <taxon>Jannaschia</taxon>
    </lineage>
</organism>
<accession>A0A2Y9AJH3</accession>
<sequence>MKELRLLLARQDGLMLLFIRPVSPVLRRVVGLSSVSWPILMLPLPMLA</sequence>
<dbReference type="EMBL" id="QGDJ01000003">
    <property type="protein sequence ID" value="PWJ20555.1"/>
    <property type="molecule type" value="Genomic_DNA"/>
</dbReference>